<dbReference type="GO" id="GO:0016705">
    <property type="term" value="F:oxidoreductase activity, acting on paired donors, with incorporation or reduction of molecular oxygen"/>
    <property type="evidence" value="ECO:0007669"/>
    <property type="project" value="InterPro"/>
</dbReference>
<dbReference type="Proteomes" id="UP000236161">
    <property type="component" value="Unassembled WGS sequence"/>
</dbReference>
<sequence>MQLSITNHQLYERWLTLLRRRNSGDLPPSPPKLPIVGNFFQLGPLLHRSLASLSAKYGPVVLLHLGSVPVIVVSSAELAEEVMKTQDCTFSDRPPSSIASRLIYGSRDVAFASYGPYWRKMRKICVLRLLSIKRVQEFRSVREEEVALLLSNIRQRLSNSPVNLSEMLVNLTNDIICRVAMGRRYSSDEMKSCKTLQEAMALLGTLAVKDFIPWLGWMDELSGLNGRVRRTFGEFDSFLNRVLDDHIRCAKGDGGINGDQEQVDFVDILLALKEKDEFGIDFTLERESIKAIIWDMFAGATDTSSSTLKWAMANLIRNKPLMRKVQEEVRQVVGSNTKIKEEDIERMVHLKAVINETLRLYPPVPLLLRQSRQDSMLHGYHIPVGTRFFINAWSIARDPKYWEKPNDFKPERFLNNCVDFKGQDFQYIPFGAGRRGCPGMSFGLIIVYYTLANLLHYFDWDIPEVNKEEVLDLSETSGITVHKKYDLVLTAKTYKP</sequence>
<evidence type="ECO:0000313" key="7">
    <source>
        <dbReference type="Proteomes" id="UP000236161"/>
    </source>
</evidence>
<dbReference type="AlphaFoldDB" id="A0A2I0AUC7"/>
<keyword evidence="7" id="KW-1185">Reference proteome</keyword>
<keyword evidence="2 4" id="KW-0479">Metal-binding</keyword>
<dbReference type="InterPro" id="IPR001128">
    <property type="entry name" value="Cyt_P450"/>
</dbReference>
<dbReference type="CDD" id="cd11072">
    <property type="entry name" value="CYP71-like"/>
    <property type="match status" value="1"/>
</dbReference>
<gene>
    <name evidence="6" type="primary">CYP71A1</name>
    <name evidence="6" type="ORF">AXF42_Ash001238</name>
</gene>
<dbReference type="PRINTS" id="PR00463">
    <property type="entry name" value="EP450I"/>
</dbReference>
<reference evidence="6 7" key="1">
    <citation type="journal article" date="2017" name="Nature">
        <title>The Apostasia genome and the evolution of orchids.</title>
        <authorList>
            <person name="Zhang G.Q."/>
            <person name="Liu K.W."/>
            <person name="Li Z."/>
            <person name="Lohaus R."/>
            <person name="Hsiao Y.Y."/>
            <person name="Niu S.C."/>
            <person name="Wang J.Y."/>
            <person name="Lin Y.C."/>
            <person name="Xu Q."/>
            <person name="Chen L.J."/>
            <person name="Yoshida K."/>
            <person name="Fujiwara S."/>
            <person name="Wang Z.W."/>
            <person name="Zhang Y.Q."/>
            <person name="Mitsuda N."/>
            <person name="Wang M."/>
            <person name="Liu G.H."/>
            <person name="Pecoraro L."/>
            <person name="Huang H.X."/>
            <person name="Xiao X.J."/>
            <person name="Lin M."/>
            <person name="Wu X.Y."/>
            <person name="Wu W.L."/>
            <person name="Chen Y.Y."/>
            <person name="Chang S.B."/>
            <person name="Sakamoto S."/>
            <person name="Ohme-Takagi M."/>
            <person name="Yagi M."/>
            <person name="Zeng S.J."/>
            <person name="Shen C.Y."/>
            <person name="Yeh C.M."/>
            <person name="Luo Y.B."/>
            <person name="Tsai W.C."/>
            <person name="Van de Peer Y."/>
            <person name="Liu Z.J."/>
        </authorList>
    </citation>
    <scope>NUCLEOTIDE SEQUENCE [LARGE SCALE GENOMIC DNA]</scope>
    <source>
        <strain evidence="7">cv. Shenzhen</strain>
        <tissue evidence="6">Stem</tissue>
    </source>
</reference>
<evidence type="ECO:0000256" key="5">
    <source>
        <dbReference type="RuleBase" id="RU000461"/>
    </source>
</evidence>
<dbReference type="EMBL" id="KZ451950">
    <property type="protein sequence ID" value="PKA59145.1"/>
    <property type="molecule type" value="Genomic_DNA"/>
</dbReference>
<dbReference type="GO" id="GO:0020037">
    <property type="term" value="F:heme binding"/>
    <property type="evidence" value="ECO:0007669"/>
    <property type="project" value="InterPro"/>
</dbReference>
<evidence type="ECO:0000256" key="4">
    <source>
        <dbReference type="PIRSR" id="PIRSR602401-1"/>
    </source>
</evidence>
<dbReference type="InterPro" id="IPR017972">
    <property type="entry name" value="Cyt_P450_CS"/>
</dbReference>
<proteinExistence type="inferred from homology"/>
<protein>
    <submittedName>
        <fullName evidence="6">Cytochrome P450 71A1</fullName>
        <ecNumber evidence="6">1.14.-.-</ecNumber>
    </submittedName>
</protein>
<comment type="cofactor">
    <cofactor evidence="4">
        <name>heme</name>
        <dbReference type="ChEBI" id="CHEBI:30413"/>
    </cofactor>
</comment>
<dbReference type="PRINTS" id="PR00385">
    <property type="entry name" value="P450"/>
</dbReference>
<dbReference type="OrthoDB" id="781802at2759"/>
<dbReference type="EC" id="1.14.-.-" evidence="6"/>
<dbReference type="Gene3D" id="1.10.630.10">
    <property type="entry name" value="Cytochrome P450"/>
    <property type="match status" value="1"/>
</dbReference>
<dbReference type="SUPFAM" id="SSF48264">
    <property type="entry name" value="Cytochrome P450"/>
    <property type="match status" value="1"/>
</dbReference>
<accession>A0A2I0AUC7</accession>
<dbReference type="PANTHER" id="PTHR47955:SF15">
    <property type="entry name" value="CYTOCHROME P450 71A2-LIKE"/>
    <property type="match status" value="1"/>
</dbReference>
<name>A0A2I0AUC7_9ASPA</name>
<keyword evidence="3 4" id="KW-0408">Iron</keyword>
<dbReference type="InterPro" id="IPR002401">
    <property type="entry name" value="Cyt_P450_E_grp-I"/>
</dbReference>
<dbReference type="GO" id="GO:0005506">
    <property type="term" value="F:iron ion binding"/>
    <property type="evidence" value="ECO:0007669"/>
    <property type="project" value="InterPro"/>
</dbReference>
<dbReference type="Pfam" id="PF00067">
    <property type="entry name" value="p450"/>
    <property type="match status" value="1"/>
</dbReference>
<keyword evidence="4 5" id="KW-0349">Heme</keyword>
<organism evidence="6 7">
    <name type="scientific">Apostasia shenzhenica</name>
    <dbReference type="NCBI Taxonomy" id="1088818"/>
    <lineage>
        <taxon>Eukaryota</taxon>
        <taxon>Viridiplantae</taxon>
        <taxon>Streptophyta</taxon>
        <taxon>Embryophyta</taxon>
        <taxon>Tracheophyta</taxon>
        <taxon>Spermatophyta</taxon>
        <taxon>Magnoliopsida</taxon>
        <taxon>Liliopsida</taxon>
        <taxon>Asparagales</taxon>
        <taxon>Orchidaceae</taxon>
        <taxon>Apostasioideae</taxon>
        <taxon>Apostasia</taxon>
    </lineage>
</organism>
<evidence type="ECO:0000256" key="3">
    <source>
        <dbReference type="ARBA" id="ARBA00023004"/>
    </source>
</evidence>
<dbReference type="InterPro" id="IPR036396">
    <property type="entry name" value="Cyt_P450_sf"/>
</dbReference>
<feature type="binding site" description="axial binding residue" evidence="4">
    <location>
        <position position="437"/>
    </location>
    <ligand>
        <name>heme</name>
        <dbReference type="ChEBI" id="CHEBI:30413"/>
    </ligand>
    <ligandPart>
        <name>Fe</name>
        <dbReference type="ChEBI" id="CHEBI:18248"/>
    </ligandPart>
</feature>
<keyword evidence="5" id="KW-0503">Monooxygenase</keyword>
<evidence type="ECO:0000256" key="1">
    <source>
        <dbReference type="ARBA" id="ARBA00010617"/>
    </source>
</evidence>
<comment type="similarity">
    <text evidence="1 5">Belongs to the cytochrome P450 family.</text>
</comment>
<evidence type="ECO:0000256" key="2">
    <source>
        <dbReference type="ARBA" id="ARBA00022723"/>
    </source>
</evidence>
<dbReference type="PANTHER" id="PTHR47955">
    <property type="entry name" value="CYTOCHROME P450 FAMILY 71 PROTEIN"/>
    <property type="match status" value="1"/>
</dbReference>
<dbReference type="FunFam" id="1.10.630.10:FF:000011">
    <property type="entry name" value="Cytochrome P450 83B1"/>
    <property type="match status" value="1"/>
</dbReference>
<dbReference type="STRING" id="1088818.A0A2I0AUC7"/>
<dbReference type="PROSITE" id="PS00086">
    <property type="entry name" value="CYTOCHROME_P450"/>
    <property type="match status" value="1"/>
</dbReference>
<keyword evidence="5 6" id="KW-0560">Oxidoreductase</keyword>
<evidence type="ECO:0000313" key="6">
    <source>
        <dbReference type="EMBL" id="PKA59145.1"/>
    </source>
</evidence>
<dbReference type="GO" id="GO:0004497">
    <property type="term" value="F:monooxygenase activity"/>
    <property type="evidence" value="ECO:0007669"/>
    <property type="project" value="UniProtKB-KW"/>
</dbReference>